<accession>A0A1C2DFB8</accession>
<feature type="chain" id="PRO_5008659374" evidence="1">
    <location>
        <begin position="26"/>
        <end position="131"/>
    </location>
</feature>
<feature type="signal peptide" evidence="1">
    <location>
        <begin position="1"/>
        <end position="25"/>
    </location>
</feature>
<dbReference type="AlphaFoldDB" id="A0A1C2DFB8"/>
<dbReference type="RefSeq" id="WP_024922915.1">
    <property type="nucleotide sequence ID" value="NZ_MDEO01000036.1"/>
</dbReference>
<keyword evidence="1" id="KW-0732">Signal</keyword>
<dbReference type="Proteomes" id="UP000094412">
    <property type="component" value="Unassembled WGS sequence"/>
</dbReference>
<comment type="caution">
    <text evidence="2">The sequence shown here is derived from an EMBL/GenBank/DDBJ whole genome shotgun (WGS) entry which is preliminary data.</text>
</comment>
<evidence type="ECO:0000256" key="1">
    <source>
        <dbReference type="SAM" id="SignalP"/>
    </source>
</evidence>
<sequence>MRRIKSRTIIFATVLAAVPLTGAYAAKHHKGALDEPVAMDTSFDGSHLRAALNQLQGVEQGIADAKQGNLISSAEAHKLTAWANQIRHGASRTGYRQVLQQVDDLNTSLLNDTGQNINMGDGSDGGSYPNG</sequence>
<proteinExistence type="predicted"/>
<name>A0A1C2DFB8_9HYPH</name>
<evidence type="ECO:0000313" key="3">
    <source>
        <dbReference type="Proteomes" id="UP000094412"/>
    </source>
</evidence>
<reference evidence="2 3" key="1">
    <citation type="submission" date="2016-08" db="EMBL/GenBank/DDBJ databases">
        <title>Whole genome sequence of Mesorhizobium sp. strain UASWS1009 isolated from industrial sewage.</title>
        <authorList>
            <person name="Crovadore J."/>
            <person name="Calmin G."/>
            <person name="Chablais R."/>
            <person name="Cochard B."/>
            <person name="Lefort F."/>
        </authorList>
    </citation>
    <scope>NUCLEOTIDE SEQUENCE [LARGE SCALE GENOMIC DNA]</scope>
    <source>
        <strain evidence="2 3">UASWS1009</strain>
    </source>
</reference>
<keyword evidence="3" id="KW-1185">Reference proteome</keyword>
<gene>
    <name evidence="2" type="ORF">QV13_28420</name>
</gene>
<dbReference type="OrthoDB" id="9810720at2"/>
<dbReference type="EMBL" id="MDEO01000036">
    <property type="protein sequence ID" value="OCX13417.1"/>
    <property type="molecule type" value="Genomic_DNA"/>
</dbReference>
<evidence type="ECO:0000313" key="2">
    <source>
        <dbReference type="EMBL" id="OCX13417.1"/>
    </source>
</evidence>
<organism evidence="2 3">
    <name type="scientific">Mesorhizobium hungaricum</name>
    <dbReference type="NCBI Taxonomy" id="1566387"/>
    <lineage>
        <taxon>Bacteria</taxon>
        <taxon>Pseudomonadati</taxon>
        <taxon>Pseudomonadota</taxon>
        <taxon>Alphaproteobacteria</taxon>
        <taxon>Hyphomicrobiales</taxon>
        <taxon>Phyllobacteriaceae</taxon>
        <taxon>Mesorhizobium</taxon>
    </lineage>
</organism>
<protein>
    <submittedName>
        <fullName evidence="2">Uncharacterized protein</fullName>
    </submittedName>
</protein>